<keyword evidence="3" id="KW-1133">Transmembrane helix</keyword>
<dbReference type="Pfam" id="PF05277">
    <property type="entry name" value="DUF726"/>
    <property type="match status" value="1"/>
</dbReference>
<name>A0AAD1XGM8_EUPCR</name>
<evidence type="ECO:0000313" key="7">
    <source>
        <dbReference type="Proteomes" id="UP001295684"/>
    </source>
</evidence>
<organism evidence="6 7">
    <name type="scientific">Euplotes crassus</name>
    <dbReference type="NCBI Taxonomy" id="5936"/>
    <lineage>
        <taxon>Eukaryota</taxon>
        <taxon>Sar</taxon>
        <taxon>Alveolata</taxon>
        <taxon>Ciliophora</taxon>
        <taxon>Intramacronucleata</taxon>
        <taxon>Spirotrichea</taxon>
        <taxon>Hypotrichia</taxon>
        <taxon>Euplotida</taxon>
        <taxon>Euplotidae</taxon>
        <taxon>Moneuplotes</taxon>
    </lineage>
</organism>
<dbReference type="PANTHER" id="PTHR17920">
    <property type="entry name" value="TRANSMEMBRANE AND COILED-COIL DOMAIN-CONTAINING PROTEIN 4 TMCO4"/>
    <property type="match status" value="1"/>
</dbReference>
<keyword evidence="4" id="KW-0472">Membrane</keyword>
<evidence type="ECO:0000256" key="4">
    <source>
        <dbReference type="ARBA" id="ARBA00023136"/>
    </source>
</evidence>
<sequence>MEKYYGRLKRLGEDIVKFAFKNEEEMEEPDITEHRFDDFLEELNELGDLKEYKKLSHKKEINISKKKLLKKAMKALDPEYVEKVTLDEIERDVEWNKRITICINGYMSDNAANGNWNPAITSRPNDLIYVYHFPTIVALMEDEKVQLSDFFQFKAKKIWKMLAKETNKFTAAVELAQKSGALLAYLICLDFPQKYKKVDLIGFSLGTQVIKSCLETLKKLNVTSIIDNVYFMGGATWLNISDVDIFDTVNTSVNHSYTKRDHTLTLYEYHQIYFGKKSKEELKEESKEEEKENDEDSDSDEPQLKQKTKKKPIGRSKLNEEIVIALEAKGLKVNQSKVSDIVGEHLFYWKYLDEILERMDFGDVQSETDSESD</sequence>
<evidence type="ECO:0000256" key="5">
    <source>
        <dbReference type="SAM" id="MobiDB-lite"/>
    </source>
</evidence>
<comment type="caution">
    <text evidence="6">The sequence shown here is derived from an EMBL/GenBank/DDBJ whole genome shotgun (WGS) entry which is preliminary data.</text>
</comment>
<proteinExistence type="predicted"/>
<evidence type="ECO:0000256" key="2">
    <source>
        <dbReference type="ARBA" id="ARBA00022692"/>
    </source>
</evidence>
<protein>
    <recommendedName>
        <fullName evidence="8">DUF726 domain-containing protein</fullName>
    </recommendedName>
</protein>
<evidence type="ECO:0008006" key="8">
    <source>
        <dbReference type="Google" id="ProtNLM"/>
    </source>
</evidence>
<feature type="region of interest" description="Disordered" evidence="5">
    <location>
        <begin position="283"/>
        <end position="312"/>
    </location>
</feature>
<keyword evidence="7" id="KW-1185">Reference proteome</keyword>
<dbReference type="AlphaFoldDB" id="A0AAD1XGM8"/>
<gene>
    <name evidence="6" type="ORF">ECRASSUSDP1_LOCUS13187</name>
</gene>
<evidence type="ECO:0000256" key="3">
    <source>
        <dbReference type="ARBA" id="ARBA00022989"/>
    </source>
</evidence>
<keyword evidence="2" id="KW-0812">Transmembrane</keyword>
<dbReference type="GO" id="GO:0016020">
    <property type="term" value="C:membrane"/>
    <property type="evidence" value="ECO:0007669"/>
    <property type="project" value="UniProtKB-SubCell"/>
</dbReference>
<dbReference type="PANTHER" id="PTHR17920:SF3">
    <property type="entry name" value="TRANSMEMBRANE AND COILED-COIL DOMAIN-CONTAINING PROTEIN 4"/>
    <property type="match status" value="1"/>
</dbReference>
<accession>A0AAD1XGM8</accession>
<dbReference type="EMBL" id="CAMPGE010013119">
    <property type="protein sequence ID" value="CAI2371862.1"/>
    <property type="molecule type" value="Genomic_DNA"/>
</dbReference>
<dbReference type="InterPro" id="IPR007941">
    <property type="entry name" value="DUF726"/>
</dbReference>
<reference evidence="6" key="1">
    <citation type="submission" date="2023-07" db="EMBL/GenBank/DDBJ databases">
        <authorList>
            <consortium name="AG Swart"/>
            <person name="Singh M."/>
            <person name="Singh A."/>
            <person name="Seah K."/>
            <person name="Emmerich C."/>
        </authorList>
    </citation>
    <scope>NUCLEOTIDE SEQUENCE</scope>
    <source>
        <strain evidence="6">DP1</strain>
    </source>
</reference>
<evidence type="ECO:0000256" key="1">
    <source>
        <dbReference type="ARBA" id="ARBA00004141"/>
    </source>
</evidence>
<comment type="subcellular location">
    <subcellularLocation>
        <location evidence="1">Membrane</location>
        <topology evidence="1">Multi-pass membrane protein</topology>
    </subcellularLocation>
</comment>
<dbReference type="Proteomes" id="UP001295684">
    <property type="component" value="Unassembled WGS sequence"/>
</dbReference>
<feature type="compositionally biased region" description="Acidic residues" evidence="5">
    <location>
        <begin position="291"/>
        <end position="301"/>
    </location>
</feature>
<evidence type="ECO:0000313" key="6">
    <source>
        <dbReference type="EMBL" id="CAI2371862.1"/>
    </source>
</evidence>